<dbReference type="Pfam" id="PF22656">
    <property type="entry name" value="At5g48480-like_N"/>
    <property type="match status" value="1"/>
</dbReference>
<dbReference type="OMA" id="VWAICSA"/>
<dbReference type="SUPFAM" id="SSF54593">
    <property type="entry name" value="Glyoxalase/Bleomycin resistance protein/Dihydroxybiphenyl dioxygenase"/>
    <property type="match status" value="1"/>
</dbReference>
<name>A0A0K9NY10_ZOSMR</name>
<keyword evidence="2" id="KW-0560">Oxidoreductase</keyword>
<dbReference type="AlphaFoldDB" id="A0A0K9NY10"/>
<dbReference type="InterPro" id="IPR054576">
    <property type="entry name" value="At5g48480-like_N"/>
</dbReference>
<organism evidence="2 3">
    <name type="scientific">Zostera marina</name>
    <name type="common">Eelgrass</name>
    <dbReference type="NCBI Taxonomy" id="29655"/>
    <lineage>
        <taxon>Eukaryota</taxon>
        <taxon>Viridiplantae</taxon>
        <taxon>Streptophyta</taxon>
        <taxon>Embryophyta</taxon>
        <taxon>Tracheophyta</taxon>
        <taxon>Spermatophyta</taxon>
        <taxon>Magnoliopsida</taxon>
        <taxon>Liliopsida</taxon>
        <taxon>Zosteraceae</taxon>
        <taxon>Zostera</taxon>
    </lineage>
</organism>
<dbReference type="GO" id="GO:0051213">
    <property type="term" value="F:dioxygenase activity"/>
    <property type="evidence" value="ECO:0007669"/>
    <property type="project" value="UniProtKB-KW"/>
</dbReference>
<evidence type="ECO:0000313" key="3">
    <source>
        <dbReference type="Proteomes" id="UP000036987"/>
    </source>
</evidence>
<dbReference type="PANTHER" id="PTHR34109">
    <property type="entry name" value="BNAUNNG04460D PROTEIN-RELATED"/>
    <property type="match status" value="1"/>
</dbReference>
<dbReference type="Proteomes" id="UP000036987">
    <property type="component" value="Unassembled WGS sequence"/>
</dbReference>
<protein>
    <submittedName>
        <fullName evidence="2">Glyoxalase/bleomycin resistance protein/dioxygenase</fullName>
    </submittedName>
</protein>
<dbReference type="OrthoDB" id="2013034at2759"/>
<keyword evidence="2" id="KW-0223">Dioxygenase</keyword>
<dbReference type="PANTHER" id="PTHR34109:SF1">
    <property type="entry name" value="VOC DOMAIN-CONTAINING PROTEIN"/>
    <property type="match status" value="1"/>
</dbReference>
<gene>
    <name evidence="2" type="ORF">ZOSMA_56G00510</name>
</gene>
<dbReference type="EMBL" id="LFYR01001565">
    <property type="protein sequence ID" value="KMZ60820.1"/>
    <property type="molecule type" value="Genomic_DNA"/>
</dbReference>
<keyword evidence="3" id="KW-1185">Reference proteome</keyword>
<evidence type="ECO:0000313" key="2">
    <source>
        <dbReference type="EMBL" id="KMZ60820.1"/>
    </source>
</evidence>
<evidence type="ECO:0000259" key="1">
    <source>
        <dbReference type="PROSITE" id="PS51819"/>
    </source>
</evidence>
<feature type="domain" description="VOC" evidence="1">
    <location>
        <begin position="30"/>
        <end position="167"/>
    </location>
</feature>
<sequence length="184" mass="19250">MASEKVQDTTKPSVEGTANGAISSVVVAAFKPQLMVPSDKAEDAVKFYKEAFGAEEIKRVNHPKRKAEQEVPLLLCAEIKIGGSGLLICDLNAYSPATAVAEIVESNANIGVVFRLQVGDVAEIVSNAVKAGGVLEGEITTDEGPCCGGLVGKIRDPFGYMWSVISVPTPSKCDAAVNEPSGEQ</sequence>
<accession>A0A0K9NY10</accession>
<proteinExistence type="predicted"/>
<reference evidence="3" key="1">
    <citation type="journal article" date="2016" name="Nature">
        <title>The genome of the seagrass Zostera marina reveals angiosperm adaptation to the sea.</title>
        <authorList>
            <person name="Olsen J.L."/>
            <person name="Rouze P."/>
            <person name="Verhelst B."/>
            <person name="Lin Y.-C."/>
            <person name="Bayer T."/>
            <person name="Collen J."/>
            <person name="Dattolo E."/>
            <person name="De Paoli E."/>
            <person name="Dittami S."/>
            <person name="Maumus F."/>
            <person name="Michel G."/>
            <person name="Kersting A."/>
            <person name="Lauritano C."/>
            <person name="Lohaus R."/>
            <person name="Toepel M."/>
            <person name="Tonon T."/>
            <person name="Vanneste K."/>
            <person name="Amirebrahimi M."/>
            <person name="Brakel J."/>
            <person name="Bostroem C."/>
            <person name="Chovatia M."/>
            <person name="Grimwood J."/>
            <person name="Jenkins J.W."/>
            <person name="Jueterbock A."/>
            <person name="Mraz A."/>
            <person name="Stam W.T."/>
            <person name="Tice H."/>
            <person name="Bornberg-Bauer E."/>
            <person name="Green P.J."/>
            <person name="Pearson G.A."/>
            <person name="Procaccini G."/>
            <person name="Duarte C.M."/>
            <person name="Schmutz J."/>
            <person name="Reusch T.B.H."/>
            <person name="Van de Peer Y."/>
        </authorList>
    </citation>
    <scope>NUCLEOTIDE SEQUENCE [LARGE SCALE GENOMIC DNA]</scope>
    <source>
        <strain evidence="3">cv. Finnish</strain>
    </source>
</reference>
<dbReference type="InterPro" id="IPR029068">
    <property type="entry name" value="Glyas_Bleomycin-R_OHBP_Dase"/>
</dbReference>
<dbReference type="InterPro" id="IPR037523">
    <property type="entry name" value="VOC_core"/>
</dbReference>
<comment type="caution">
    <text evidence="2">The sequence shown here is derived from an EMBL/GenBank/DDBJ whole genome shotgun (WGS) entry which is preliminary data.</text>
</comment>
<dbReference type="PROSITE" id="PS51819">
    <property type="entry name" value="VOC"/>
    <property type="match status" value="1"/>
</dbReference>
<dbReference type="Gene3D" id="3.10.180.10">
    <property type="entry name" value="2,3-Dihydroxybiphenyl 1,2-Dioxygenase, domain 1"/>
    <property type="match status" value="1"/>
</dbReference>